<evidence type="ECO:0000313" key="2">
    <source>
        <dbReference type="Proteomes" id="UP000762676"/>
    </source>
</evidence>
<proteinExistence type="predicted"/>
<dbReference type="Proteomes" id="UP000762676">
    <property type="component" value="Unassembled WGS sequence"/>
</dbReference>
<sequence>MRGSNPRPSPCKGDALPTELILLLVTHTGLEPVSAWMKTMCVNRFTNGPLAPDTRFELVTKGLTVLCSTAELIRQH</sequence>
<accession>A0AAV4FSA2</accession>
<organism evidence="1 2">
    <name type="scientific">Elysia marginata</name>
    <dbReference type="NCBI Taxonomy" id="1093978"/>
    <lineage>
        <taxon>Eukaryota</taxon>
        <taxon>Metazoa</taxon>
        <taxon>Spiralia</taxon>
        <taxon>Lophotrochozoa</taxon>
        <taxon>Mollusca</taxon>
        <taxon>Gastropoda</taxon>
        <taxon>Heterobranchia</taxon>
        <taxon>Euthyneura</taxon>
        <taxon>Panpulmonata</taxon>
        <taxon>Sacoglossa</taxon>
        <taxon>Placobranchoidea</taxon>
        <taxon>Plakobranchidae</taxon>
        <taxon>Elysia</taxon>
    </lineage>
</organism>
<reference evidence="1 2" key="1">
    <citation type="journal article" date="2021" name="Elife">
        <title>Chloroplast acquisition without the gene transfer in kleptoplastic sea slugs, Plakobranchus ocellatus.</title>
        <authorList>
            <person name="Maeda T."/>
            <person name="Takahashi S."/>
            <person name="Yoshida T."/>
            <person name="Shimamura S."/>
            <person name="Takaki Y."/>
            <person name="Nagai Y."/>
            <person name="Toyoda A."/>
            <person name="Suzuki Y."/>
            <person name="Arimoto A."/>
            <person name="Ishii H."/>
            <person name="Satoh N."/>
            <person name="Nishiyama T."/>
            <person name="Hasebe M."/>
            <person name="Maruyama T."/>
            <person name="Minagawa J."/>
            <person name="Obokata J."/>
            <person name="Shigenobu S."/>
        </authorList>
    </citation>
    <scope>NUCLEOTIDE SEQUENCE [LARGE SCALE GENOMIC DNA]</scope>
</reference>
<protein>
    <submittedName>
        <fullName evidence="1">Uncharacterized protein</fullName>
    </submittedName>
</protein>
<dbReference type="AlphaFoldDB" id="A0AAV4FSA2"/>
<evidence type="ECO:0000313" key="1">
    <source>
        <dbReference type="EMBL" id="GFR75216.1"/>
    </source>
</evidence>
<dbReference type="AntiFam" id="ANF00011">
    <property type="entry name" value="tRNA translation"/>
</dbReference>
<gene>
    <name evidence="1" type="ORF">ElyMa_003913700</name>
</gene>
<keyword evidence="2" id="KW-1185">Reference proteome</keyword>
<comment type="caution">
    <text evidence="1">The sequence shown here is derived from an EMBL/GenBank/DDBJ whole genome shotgun (WGS) entry which is preliminary data.</text>
</comment>
<name>A0AAV4FSA2_9GAST</name>
<dbReference type="EMBL" id="BMAT01007964">
    <property type="protein sequence ID" value="GFR75216.1"/>
    <property type="molecule type" value="Genomic_DNA"/>
</dbReference>